<dbReference type="PATRIC" id="fig|28128.5.peg.2966"/>
<protein>
    <submittedName>
        <fullName evidence="1">Uncharacterized protein</fullName>
    </submittedName>
</protein>
<dbReference type="Proteomes" id="UP000070533">
    <property type="component" value="Unassembled WGS sequence"/>
</dbReference>
<dbReference type="STRING" id="28128.HMPREF3226_02878"/>
<evidence type="ECO:0000313" key="1">
    <source>
        <dbReference type="EMBL" id="KXA32027.1"/>
    </source>
</evidence>
<dbReference type="AlphaFoldDB" id="A0A133PT83"/>
<dbReference type="EMBL" id="LRQG01000263">
    <property type="protein sequence ID" value="KXA32027.1"/>
    <property type="molecule type" value="Genomic_DNA"/>
</dbReference>
<proteinExistence type="predicted"/>
<name>A0A133PT83_9BACT</name>
<keyword evidence="2" id="KW-1185">Reference proteome</keyword>
<comment type="caution">
    <text evidence="1">The sequence shown here is derived from an EMBL/GenBank/DDBJ whole genome shotgun (WGS) entry which is preliminary data.</text>
</comment>
<gene>
    <name evidence="1" type="ORF">HMPREF3226_02878</name>
</gene>
<evidence type="ECO:0000313" key="2">
    <source>
        <dbReference type="Proteomes" id="UP000070533"/>
    </source>
</evidence>
<sequence length="82" mass="9140">MNRSAKAKLLNTDEYSADNQQITKSVSQHGFCKIISWYGSGRMFAICVGFEEQGGAICPSIEKESSNPDYKGIRARLLFAFK</sequence>
<accession>A0A133PT83</accession>
<reference evidence="2" key="1">
    <citation type="submission" date="2016-01" db="EMBL/GenBank/DDBJ databases">
        <authorList>
            <person name="Mitreva M."/>
            <person name="Pepin K.H."/>
            <person name="Mihindukulasuriya K.A."/>
            <person name="Fulton R."/>
            <person name="Fronick C."/>
            <person name="O'Laughlin M."/>
            <person name="Miner T."/>
            <person name="Herter B."/>
            <person name="Rosa B.A."/>
            <person name="Cordes M."/>
            <person name="Tomlinson C."/>
            <person name="Wollam A."/>
            <person name="Palsikar V.B."/>
            <person name="Mardis E.R."/>
            <person name="Wilson R.K."/>
        </authorList>
    </citation>
    <scope>NUCLEOTIDE SEQUENCE [LARGE SCALE GENOMIC DNA]</scope>
    <source>
        <strain evidence="2">MJR7716</strain>
    </source>
</reference>
<organism evidence="1 2">
    <name type="scientific">Prevotella corporis</name>
    <dbReference type="NCBI Taxonomy" id="28128"/>
    <lineage>
        <taxon>Bacteria</taxon>
        <taxon>Pseudomonadati</taxon>
        <taxon>Bacteroidota</taxon>
        <taxon>Bacteroidia</taxon>
        <taxon>Bacteroidales</taxon>
        <taxon>Prevotellaceae</taxon>
        <taxon>Prevotella</taxon>
    </lineage>
</organism>